<keyword evidence="5" id="KW-0560">Oxidoreductase</keyword>
<evidence type="ECO:0000256" key="4">
    <source>
        <dbReference type="ARBA" id="ARBA00022723"/>
    </source>
</evidence>
<proteinExistence type="inferred from homology"/>
<keyword evidence="11" id="KW-1185">Reference proteome</keyword>
<evidence type="ECO:0000256" key="2">
    <source>
        <dbReference type="ARBA" id="ARBA00022559"/>
    </source>
</evidence>
<feature type="domain" description="Heme haloperoxidase family profile" evidence="9">
    <location>
        <begin position="5"/>
        <end position="201"/>
    </location>
</feature>
<gene>
    <name evidence="10" type="ORF">RSOLAG22IIIB_01120</name>
</gene>
<evidence type="ECO:0000256" key="3">
    <source>
        <dbReference type="ARBA" id="ARBA00022617"/>
    </source>
</evidence>
<keyword evidence="4" id="KW-0479">Metal-binding</keyword>
<name>A0A0K6G1S4_9AGAM</name>
<comment type="cofactor">
    <cofactor evidence="1">
        <name>heme b</name>
        <dbReference type="ChEBI" id="CHEBI:60344"/>
    </cofactor>
</comment>
<evidence type="ECO:0000256" key="8">
    <source>
        <dbReference type="SAM" id="MobiDB-lite"/>
    </source>
</evidence>
<organism evidence="10 11">
    <name type="scientific">Rhizoctonia solani</name>
    <dbReference type="NCBI Taxonomy" id="456999"/>
    <lineage>
        <taxon>Eukaryota</taxon>
        <taxon>Fungi</taxon>
        <taxon>Dikarya</taxon>
        <taxon>Basidiomycota</taxon>
        <taxon>Agaricomycotina</taxon>
        <taxon>Agaricomycetes</taxon>
        <taxon>Cantharellales</taxon>
        <taxon>Ceratobasidiaceae</taxon>
        <taxon>Rhizoctonia</taxon>
    </lineage>
</organism>
<dbReference type="PANTHER" id="PTHR33577">
    <property type="entry name" value="STERIGMATOCYSTIN BIOSYNTHESIS PEROXIDASE STCC-RELATED"/>
    <property type="match status" value="1"/>
</dbReference>
<dbReference type="Gene3D" id="1.10.489.10">
    <property type="entry name" value="Chloroperoxidase-like"/>
    <property type="match status" value="1"/>
</dbReference>
<evidence type="ECO:0000256" key="1">
    <source>
        <dbReference type="ARBA" id="ARBA00001970"/>
    </source>
</evidence>
<dbReference type="Proteomes" id="UP000044841">
    <property type="component" value="Unassembled WGS sequence"/>
</dbReference>
<dbReference type="PANTHER" id="PTHR33577:SF18">
    <property type="entry name" value="HEME HALOPEROXIDASE FAMILY PROFILE DOMAIN-CONTAINING PROTEIN"/>
    <property type="match status" value="1"/>
</dbReference>
<dbReference type="SUPFAM" id="SSF47571">
    <property type="entry name" value="Cloroperoxidase"/>
    <property type="match status" value="1"/>
</dbReference>
<dbReference type="AlphaFoldDB" id="A0A0K6G1S4"/>
<dbReference type="GO" id="GO:0004601">
    <property type="term" value="F:peroxidase activity"/>
    <property type="evidence" value="ECO:0007669"/>
    <property type="project" value="UniProtKB-KW"/>
</dbReference>
<keyword evidence="6" id="KW-0408">Iron</keyword>
<dbReference type="EMBL" id="CYGV01001289">
    <property type="protein sequence ID" value="CUA72451.1"/>
    <property type="molecule type" value="Genomic_DNA"/>
</dbReference>
<evidence type="ECO:0000313" key="11">
    <source>
        <dbReference type="Proteomes" id="UP000044841"/>
    </source>
</evidence>
<reference evidence="10 11" key="1">
    <citation type="submission" date="2015-07" db="EMBL/GenBank/DDBJ databases">
        <authorList>
            <person name="Noorani M."/>
        </authorList>
    </citation>
    <scope>NUCLEOTIDE SEQUENCE [LARGE SCALE GENOMIC DNA]</scope>
    <source>
        <strain evidence="10">BBA 69670</strain>
    </source>
</reference>
<sequence>MDTAPGHEFQPPTPEDSRSPCPALNAAANHNYLPHSGKNLGFFELCKAVHEVYGLSYPLAAMLSIGAILSCGSNGKVDLAQLAKHNKIEHDGSLAHLDLADGDNKNVCPRLVNELVGDSTDGQGLSFPDLARARIRREIRPMDNLHEWFAQGESVMSIMVMGDGKQISCDVVKTWFGEERLPSGWAPQRALGVFGVFRLIRMFGRLIDEVRQGAKNE</sequence>
<dbReference type="GO" id="GO:0046872">
    <property type="term" value="F:metal ion binding"/>
    <property type="evidence" value="ECO:0007669"/>
    <property type="project" value="UniProtKB-KW"/>
</dbReference>
<dbReference type="InterPro" id="IPR000028">
    <property type="entry name" value="Chloroperoxidase"/>
</dbReference>
<dbReference type="Pfam" id="PF01328">
    <property type="entry name" value="Peroxidase_2"/>
    <property type="match status" value="1"/>
</dbReference>
<protein>
    <recommendedName>
        <fullName evidence="9">Heme haloperoxidase family profile domain-containing protein</fullName>
    </recommendedName>
</protein>
<feature type="region of interest" description="Disordered" evidence="8">
    <location>
        <begin position="1"/>
        <end position="20"/>
    </location>
</feature>
<keyword evidence="3" id="KW-0349">Heme</keyword>
<evidence type="ECO:0000259" key="9">
    <source>
        <dbReference type="PROSITE" id="PS51405"/>
    </source>
</evidence>
<dbReference type="InterPro" id="IPR036851">
    <property type="entry name" value="Chloroperoxidase-like_sf"/>
</dbReference>
<evidence type="ECO:0000313" key="10">
    <source>
        <dbReference type="EMBL" id="CUA72451.1"/>
    </source>
</evidence>
<evidence type="ECO:0000256" key="6">
    <source>
        <dbReference type="ARBA" id="ARBA00023004"/>
    </source>
</evidence>
<dbReference type="PROSITE" id="PS51405">
    <property type="entry name" value="HEME_HALOPEROXIDASE"/>
    <property type="match status" value="1"/>
</dbReference>
<evidence type="ECO:0000256" key="5">
    <source>
        <dbReference type="ARBA" id="ARBA00023002"/>
    </source>
</evidence>
<comment type="similarity">
    <text evidence="7">Belongs to the chloroperoxidase family.</text>
</comment>
<accession>A0A0K6G1S4</accession>
<keyword evidence="2" id="KW-0575">Peroxidase</keyword>
<evidence type="ECO:0000256" key="7">
    <source>
        <dbReference type="ARBA" id="ARBA00025795"/>
    </source>
</evidence>